<dbReference type="PANTHER" id="PTHR13593">
    <property type="match status" value="1"/>
</dbReference>
<dbReference type="InterPro" id="IPR051057">
    <property type="entry name" value="PI-PLC_domain"/>
</dbReference>
<dbReference type="SUPFAM" id="SSF51695">
    <property type="entry name" value="PLC-like phosphodiesterases"/>
    <property type="match status" value="1"/>
</dbReference>
<protein>
    <submittedName>
        <fullName evidence="2">PI-PLC X domain-containing protein 1</fullName>
    </submittedName>
</protein>
<gene>
    <name evidence="2" type="primary">PLCXD1</name>
</gene>
<sequence>MRRRKKTKNRPKKPIPLCHELAYWMSRLPECLWTIPLSNLSLPGSHDTMTYSLDETSTVSVNESKLLELMDKHMHWIIHPIVLRWCITQELTVLEQLDAGIRYFDFRIAHKPDEPSTTLHFVHMLYTTAVVEDVLWDILRWLKTHPCEVIILAFRNFDGLDEDHHRHLVCCIKKIFCCRLCPRNVVPTLQHMWAHGYQVIVSYEDILQVALHSELWPALPYWWGNKTTAKKLIWYLELRKRGGRPGGLFVAGINLTGDLPYILSRLHYSIKKMTLRALPLLNRWIKKQRPGAEKDCINIIAGDFIERSNFVQNVINLNEKLIPKEHFPNMLPLLSSGKT</sequence>
<proteinExistence type="predicted"/>
<dbReference type="InterPro" id="IPR017946">
    <property type="entry name" value="PLC-like_Pdiesterase_TIM-brl"/>
</dbReference>
<accession>A0ABM1JYC0</accession>
<reference evidence="2" key="1">
    <citation type="submission" date="2025-08" db="UniProtKB">
        <authorList>
            <consortium name="RefSeq"/>
        </authorList>
    </citation>
    <scope>IDENTIFICATION</scope>
</reference>
<evidence type="ECO:0000313" key="1">
    <source>
        <dbReference type="Proteomes" id="UP000694871"/>
    </source>
</evidence>
<name>A0ABM1JYC0_GEKJA</name>
<dbReference type="PANTHER" id="PTHR13593:SF24">
    <property type="entry name" value="PI-PLC X DOMAIN-CONTAINING PROTEIN 1"/>
    <property type="match status" value="1"/>
</dbReference>
<organism evidence="1 2">
    <name type="scientific">Gekko japonicus</name>
    <name type="common">Schlegel's Japanese gecko</name>
    <dbReference type="NCBI Taxonomy" id="146911"/>
    <lineage>
        <taxon>Eukaryota</taxon>
        <taxon>Metazoa</taxon>
        <taxon>Chordata</taxon>
        <taxon>Craniata</taxon>
        <taxon>Vertebrata</taxon>
        <taxon>Euteleostomi</taxon>
        <taxon>Lepidosauria</taxon>
        <taxon>Squamata</taxon>
        <taxon>Bifurcata</taxon>
        <taxon>Gekkota</taxon>
        <taxon>Gekkonidae</taxon>
        <taxon>Gekkoninae</taxon>
        <taxon>Gekko</taxon>
    </lineage>
</organism>
<dbReference type="InterPro" id="IPR042158">
    <property type="entry name" value="PLCXD1/2/3"/>
</dbReference>
<dbReference type="Gene3D" id="3.20.20.190">
    <property type="entry name" value="Phosphatidylinositol (PI) phosphodiesterase"/>
    <property type="match status" value="1"/>
</dbReference>
<dbReference type="Proteomes" id="UP000694871">
    <property type="component" value="Unplaced"/>
</dbReference>
<dbReference type="PROSITE" id="PS50007">
    <property type="entry name" value="PIPLC_X_DOMAIN"/>
    <property type="match status" value="1"/>
</dbReference>
<dbReference type="Pfam" id="PF26146">
    <property type="entry name" value="PI-PLC_X"/>
    <property type="match status" value="1"/>
</dbReference>
<evidence type="ECO:0000313" key="2">
    <source>
        <dbReference type="RefSeq" id="XP_015266457.1"/>
    </source>
</evidence>
<keyword evidence="1" id="KW-1185">Reference proteome</keyword>
<dbReference type="CDD" id="cd08616">
    <property type="entry name" value="PI-PLCXD1c"/>
    <property type="match status" value="1"/>
</dbReference>
<dbReference type="GeneID" id="107110221"/>
<dbReference type="RefSeq" id="XP_015266457.1">
    <property type="nucleotide sequence ID" value="XM_015410971.1"/>
</dbReference>